<protein>
    <submittedName>
        <fullName evidence="1">Uncharacterized protein</fullName>
    </submittedName>
</protein>
<reference evidence="1" key="1">
    <citation type="submission" date="2018-07" db="EMBL/GenBank/DDBJ databases">
        <title>Annotation of Aphanomyces astaci genome assembly.</title>
        <authorList>
            <person name="Studholme D.J."/>
        </authorList>
    </citation>
    <scope>NUCLEOTIDE SEQUENCE [LARGE SCALE GENOMIC DNA]</scope>
    <source>
        <strain evidence="1">Pc</strain>
    </source>
</reference>
<accession>A0A3R7WLL5</accession>
<feature type="non-terminal residue" evidence="1">
    <location>
        <position position="110"/>
    </location>
</feature>
<keyword evidence="2" id="KW-1185">Reference proteome</keyword>
<evidence type="ECO:0000313" key="2">
    <source>
        <dbReference type="Proteomes" id="UP000284702"/>
    </source>
</evidence>
<sequence length="110" mass="12628">MEQGSLPFTSNLARETRTRSMETVVAVLPPPNQAEITSNRARETRTRSMETVVAVLPPPNQAEMDELRMQSVERAAMTSSHFIQMTYDQLAQFHEQQEAWRSGWKMSLPY</sequence>
<proteinExistence type="predicted"/>
<comment type="caution">
    <text evidence="1">The sequence shown here is derived from an EMBL/GenBank/DDBJ whole genome shotgun (WGS) entry which is preliminary data.</text>
</comment>
<evidence type="ECO:0000313" key="1">
    <source>
        <dbReference type="EMBL" id="RQM11426.1"/>
    </source>
</evidence>
<dbReference type="AlphaFoldDB" id="A0A3R7WLL5"/>
<name>A0A3R7WLL5_APHAT</name>
<gene>
    <name evidence="1" type="ORF">B5M09_013505</name>
</gene>
<dbReference type="Proteomes" id="UP000284702">
    <property type="component" value="Unassembled WGS sequence"/>
</dbReference>
<organism evidence="1 2">
    <name type="scientific">Aphanomyces astaci</name>
    <name type="common">Crayfish plague agent</name>
    <dbReference type="NCBI Taxonomy" id="112090"/>
    <lineage>
        <taxon>Eukaryota</taxon>
        <taxon>Sar</taxon>
        <taxon>Stramenopiles</taxon>
        <taxon>Oomycota</taxon>
        <taxon>Saprolegniomycetes</taxon>
        <taxon>Saprolegniales</taxon>
        <taxon>Verrucalvaceae</taxon>
        <taxon>Aphanomyces</taxon>
    </lineage>
</organism>
<dbReference type="EMBL" id="MZMZ02005958">
    <property type="protein sequence ID" value="RQM11426.1"/>
    <property type="molecule type" value="Genomic_DNA"/>
</dbReference>